<dbReference type="GO" id="GO:0006355">
    <property type="term" value="P:regulation of DNA-templated transcription"/>
    <property type="evidence" value="ECO:0007669"/>
    <property type="project" value="InterPro"/>
</dbReference>
<dbReference type="InterPro" id="IPR010985">
    <property type="entry name" value="Ribbon_hlx_hlx"/>
</dbReference>
<dbReference type="Gene3D" id="1.10.1220.10">
    <property type="entry name" value="Met repressor-like"/>
    <property type="match status" value="1"/>
</dbReference>
<dbReference type="AlphaFoldDB" id="A0A6M3X5E9"/>
<protein>
    <submittedName>
        <fullName evidence="2">Uncharacterized protein</fullName>
    </submittedName>
</protein>
<gene>
    <name evidence="1" type="ORF">MM171A01372_0003</name>
    <name evidence="2" type="ORF">MM171B02443_0007</name>
</gene>
<dbReference type="SUPFAM" id="SSF47598">
    <property type="entry name" value="Ribbon-helix-helix"/>
    <property type="match status" value="1"/>
</dbReference>
<sequence>MVKLKKKLIVEIDFDLHKEFKKTCAIKNDSMSSIVKNAILKYIADHRKNVIY</sequence>
<proteinExistence type="predicted"/>
<dbReference type="EMBL" id="MT143625">
    <property type="protein sequence ID" value="QJA99044.1"/>
    <property type="molecule type" value="Genomic_DNA"/>
</dbReference>
<dbReference type="EMBL" id="MT143935">
    <property type="protein sequence ID" value="QJH92971.1"/>
    <property type="molecule type" value="Genomic_DNA"/>
</dbReference>
<evidence type="ECO:0000313" key="2">
    <source>
        <dbReference type="EMBL" id="QJH92971.1"/>
    </source>
</evidence>
<name>A0A6M3X5E9_9ZZZZ</name>
<reference evidence="2" key="1">
    <citation type="submission" date="2020-03" db="EMBL/GenBank/DDBJ databases">
        <title>The deep terrestrial virosphere.</title>
        <authorList>
            <person name="Holmfeldt K."/>
            <person name="Nilsson E."/>
            <person name="Simone D."/>
            <person name="Lopez-Fernandez M."/>
            <person name="Wu X."/>
            <person name="de Brujin I."/>
            <person name="Lundin D."/>
            <person name="Andersson A."/>
            <person name="Bertilsson S."/>
            <person name="Dopson M."/>
        </authorList>
    </citation>
    <scope>NUCLEOTIDE SEQUENCE</scope>
    <source>
        <strain evidence="1">MM171A01372</strain>
        <strain evidence="2">MM171B02443</strain>
    </source>
</reference>
<evidence type="ECO:0000313" key="1">
    <source>
        <dbReference type="EMBL" id="QJA99044.1"/>
    </source>
</evidence>
<organism evidence="2">
    <name type="scientific">viral metagenome</name>
    <dbReference type="NCBI Taxonomy" id="1070528"/>
    <lineage>
        <taxon>unclassified sequences</taxon>
        <taxon>metagenomes</taxon>
        <taxon>organismal metagenomes</taxon>
    </lineage>
</organism>
<accession>A0A6M3X5E9</accession>
<dbReference type="InterPro" id="IPR013321">
    <property type="entry name" value="Arc_rbn_hlx_hlx"/>
</dbReference>